<feature type="transmembrane region" description="Helical" evidence="6">
    <location>
        <begin position="208"/>
        <end position="232"/>
    </location>
</feature>
<dbReference type="GO" id="GO:0015171">
    <property type="term" value="F:amino acid transmembrane transporter activity"/>
    <property type="evidence" value="ECO:0007669"/>
    <property type="project" value="TreeGrafter"/>
</dbReference>
<dbReference type="OrthoDB" id="581870at2"/>
<evidence type="ECO:0000313" key="8">
    <source>
        <dbReference type="Proteomes" id="UP000265916"/>
    </source>
</evidence>
<dbReference type="RefSeq" id="WP_119529989.1">
    <property type="nucleotide sequence ID" value="NZ_JBHSSP010000013.1"/>
</dbReference>
<evidence type="ECO:0000256" key="2">
    <source>
        <dbReference type="ARBA" id="ARBA00022475"/>
    </source>
</evidence>
<proteinExistence type="predicted"/>
<dbReference type="GO" id="GO:0005886">
    <property type="term" value="C:plasma membrane"/>
    <property type="evidence" value="ECO:0007669"/>
    <property type="project" value="UniProtKB-SubCell"/>
</dbReference>
<dbReference type="Pfam" id="PF01810">
    <property type="entry name" value="LysE"/>
    <property type="match status" value="1"/>
</dbReference>
<evidence type="ECO:0000313" key="7">
    <source>
        <dbReference type="EMBL" id="RIY40641.1"/>
    </source>
</evidence>
<feature type="transmembrane region" description="Helical" evidence="6">
    <location>
        <begin position="6"/>
        <end position="27"/>
    </location>
</feature>
<feature type="transmembrane region" description="Helical" evidence="6">
    <location>
        <begin position="39"/>
        <end position="64"/>
    </location>
</feature>
<comment type="subcellular location">
    <subcellularLocation>
        <location evidence="1">Cell membrane</location>
        <topology evidence="1">Multi-pass membrane protein</topology>
    </subcellularLocation>
</comment>
<comment type="caution">
    <text evidence="7">The sequence shown here is derived from an EMBL/GenBank/DDBJ whole genome shotgun (WGS) entry which is preliminary data.</text>
</comment>
<dbReference type="PANTHER" id="PTHR30086:SF20">
    <property type="entry name" value="ARGININE EXPORTER PROTEIN ARGO-RELATED"/>
    <property type="match status" value="1"/>
</dbReference>
<feature type="transmembrane region" description="Helical" evidence="6">
    <location>
        <begin position="70"/>
        <end position="91"/>
    </location>
</feature>
<keyword evidence="3 6" id="KW-0812">Transmembrane</keyword>
<keyword evidence="2" id="KW-1003">Cell membrane</keyword>
<evidence type="ECO:0000256" key="1">
    <source>
        <dbReference type="ARBA" id="ARBA00004651"/>
    </source>
</evidence>
<name>A0A3A1YT26_9GAMM</name>
<evidence type="ECO:0000256" key="4">
    <source>
        <dbReference type="ARBA" id="ARBA00022989"/>
    </source>
</evidence>
<dbReference type="EMBL" id="NRJG01000004">
    <property type="protein sequence ID" value="RIY40641.1"/>
    <property type="molecule type" value="Genomic_DNA"/>
</dbReference>
<keyword evidence="4 6" id="KW-1133">Transmembrane helix</keyword>
<feature type="transmembrane region" description="Helical" evidence="6">
    <location>
        <begin position="137"/>
        <end position="158"/>
    </location>
</feature>
<keyword evidence="8" id="KW-1185">Reference proteome</keyword>
<gene>
    <name evidence="7" type="ORF">CKF58_00250</name>
</gene>
<evidence type="ECO:0000256" key="3">
    <source>
        <dbReference type="ARBA" id="ARBA00022692"/>
    </source>
</evidence>
<sequence>MSYELLIAWIVISIVALALPGPDFVYITSVSLKERRYGIFGGLGIQLGICCHLFLTYIGAVTLFKNYPLLFKGIQALGAAFLIYLAVKIIAGSIGELRKIKAASKAAQLAAETPDADYYKLDKNEEISNMACFKRGFFVNILNPKALIFLFSSVSQFLRTDSSFSETTQFLILSVVHVALGIMWWTFLATAVNFLSRRFAIPSFRCKIEIGSGAIIFFIALALLIRVVYTIYTGDNSGL</sequence>
<dbReference type="Proteomes" id="UP000265916">
    <property type="component" value="Unassembled WGS sequence"/>
</dbReference>
<dbReference type="PANTHER" id="PTHR30086">
    <property type="entry name" value="ARGININE EXPORTER PROTEIN ARGO"/>
    <property type="match status" value="1"/>
</dbReference>
<organism evidence="7 8">
    <name type="scientific">Psittacicella hinzii</name>
    <dbReference type="NCBI Taxonomy" id="2028575"/>
    <lineage>
        <taxon>Bacteria</taxon>
        <taxon>Pseudomonadati</taxon>
        <taxon>Pseudomonadota</taxon>
        <taxon>Gammaproteobacteria</taxon>
        <taxon>Pasteurellales</taxon>
        <taxon>Psittacicellaceae</taxon>
        <taxon>Psittacicella</taxon>
    </lineage>
</organism>
<evidence type="ECO:0000256" key="5">
    <source>
        <dbReference type="ARBA" id="ARBA00023136"/>
    </source>
</evidence>
<dbReference type="InterPro" id="IPR001123">
    <property type="entry name" value="LeuE-type"/>
</dbReference>
<feature type="transmembrane region" description="Helical" evidence="6">
    <location>
        <begin position="170"/>
        <end position="196"/>
    </location>
</feature>
<accession>A0A3A1YT26</accession>
<keyword evidence="5 6" id="KW-0472">Membrane</keyword>
<protein>
    <submittedName>
        <fullName evidence="7">Uncharacterized protein</fullName>
    </submittedName>
</protein>
<dbReference type="AlphaFoldDB" id="A0A3A1YT26"/>
<evidence type="ECO:0000256" key="6">
    <source>
        <dbReference type="SAM" id="Phobius"/>
    </source>
</evidence>
<reference evidence="7 8" key="1">
    <citation type="submission" date="2017-08" db="EMBL/GenBank/DDBJ databases">
        <title>Reclassification of Bisgaard taxon 37 and 44.</title>
        <authorList>
            <person name="Christensen H."/>
        </authorList>
    </citation>
    <scope>NUCLEOTIDE SEQUENCE [LARGE SCALE GENOMIC DNA]</scope>
    <source>
        <strain evidence="7 8">111</strain>
    </source>
</reference>